<keyword evidence="3" id="KW-1185">Reference proteome</keyword>
<comment type="caution">
    <text evidence="2">The sequence shown here is derived from an EMBL/GenBank/DDBJ whole genome shotgun (WGS) entry which is preliminary data.</text>
</comment>
<feature type="transmembrane region" description="Helical" evidence="1">
    <location>
        <begin position="80"/>
        <end position="102"/>
    </location>
</feature>
<feature type="transmembrane region" description="Helical" evidence="1">
    <location>
        <begin position="833"/>
        <end position="857"/>
    </location>
</feature>
<proteinExistence type="predicted"/>
<accession>A0A1J4KKI5</accession>
<dbReference type="OrthoDB" id="10675228at2759"/>
<sequence>MSKEIFCSLFPLFTDIRLKIKPNDALMWFLSILLLIQNTLAVFFSDKPTILVNLNVRKDPGVHALLAFLFIPWYNSTEFVLFDVSILLFLQISLFIFIWTAVYKKRFGFYVSIVHLLIIYHLTLFLSYGMSVPLYFRFSHSIACIIRDKNIISIFSFVLVILSLILHFIVIYLKSVFLDQFDFIPESTFSLYEGKSSPFFRVIHSVSLCSCFMIPLISNLTVQQGVAFLTLAISLIGFYFRVLPCPHYSIVGQFMDTSFLFFTAPILITRSFLQCFENYFILIFIFLNIICYLVLFIMRKQVAKKSIEMFKIFANFPVNNSAFSSRTGISPHNYVTVIRVYALNIADPVVFERFRKMQQLFDLRASIQIEIIRFLGLFPSKRAQMLDEIQNISSKSVYNRFMLHLFSDKLSALTMQSTDADRSSALDLYSALASRICKYWRCRSRNKKFKAFHYGLLSTTLRIELKHELKALIAKFPFDPKVRNLYFNFLVISNGDPEEIKNQKNILRELTNKTIGITDPLLHNVAGYNPRILRYLTKSEKETCSCITTIRIKPTFGKQVEENEISQFLIKPQRTCVFSTLFTSIFIALLLIVFISLLIEHEYRSSIISDQTFDVNNQTIDRFYISSATFIIAFTNLGKMINTSEIIPLETDEECFNFFLELEKNERSFYHKNPKLFDFAAYATSSLIEMYLKYRNYSLCEAANYLNENPALDTIVSFESAVESISQTRNQIQLELRNFTKMDRFILLIILFWVGFVLITFLYFFGFFIFLNHKMKKYKKYFNFLGSESRKDLIEEGRAEDSWELLKDENSRSPEFEEVSMRSKNVYFGLKPLIFHFLVPWIISILILLVITIPHFLRVNLQSETHKSFDLTYYLVKDVIHLLINILTSILGTPIDRDESSLLANKIKNSTHAISSYFTEHLYVTNDKKSISAYMLIEKYLSGQSEPLSETYLEDVFVPNLFDFARYSVITVFVQEANTREVFHIEAVISFCIVIFAVVVIYIISGYHHFRTINNSISKLFIFPTRYIDEKDNKGDRKESPIPDNLLVITIITDTKKIYSVSENSIHIINKNSSSLINTNFFDLFSNSPDNDPNFLILKSTDKKKSRVFKVNIIEKGQVTHYLLLDDSSKVLSSSPNTSLSTQLSNFMTQFFADQFSQENVKTVMLNNTYFIFLLIKMSEIDINTVESVYNNLFSQLTKSFSNVHCIKVDGSLIELAISNSSSILNVLFLLRDLVNNPKLVVGIQAVFIDHFDEIRFTLNTVDEPCVECENEDVVKDENVVYQLKQNHIVFHSSLLQMLPEPLKNGTTQKIPTDFCGQNTMEVVLYTISDYLYLISKAFH</sequence>
<organism evidence="2 3">
    <name type="scientific">Tritrichomonas foetus</name>
    <dbReference type="NCBI Taxonomy" id="1144522"/>
    <lineage>
        <taxon>Eukaryota</taxon>
        <taxon>Metamonada</taxon>
        <taxon>Parabasalia</taxon>
        <taxon>Tritrichomonadida</taxon>
        <taxon>Tritrichomonadidae</taxon>
        <taxon>Tritrichomonas</taxon>
    </lineage>
</organism>
<feature type="transmembrane region" description="Helical" evidence="1">
    <location>
        <begin position="279"/>
        <end position="298"/>
    </location>
</feature>
<feature type="transmembrane region" description="Helical" evidence="1">
    <location>
        <begin position="745"/>
        <end position="771"/>
    </location>
</feature>
<feature type="transmembrane region" description="Helical" evidence="1">
    <location>
        <begin position="25"/>
        <end position="44"/>
    </location>
</feature>
<dbReference type="VEuPathDB" id="TrichDB:TRFO_03854"/>
<evidence type="ECO:0000313" key="2">
    <source>
        <dbReference type="EMBL" id="OHT11650.1"/>
    </source>
</evidence>
<feature type="transmembrane region" description="Helical" evidence="1">
    <location>
        <begin position="576"/>
        <end position="599"/>
    </location>
</feature>
<feature type="transmembrane region" description="Helical" evidence="1">
    <location>
        <begin position="151"/>
        <end position="173"/>
    </location>
</feature>
<dbReference type="GeneID" id="94826263"/>
<keyword evidence="1" id="KW-0472">Membrane</keyword>
<keyword evidence="1" id="KW-1133">Transmembrane helix</keyword>
<reference evidence="2" key="1">
    <citation type="submission" date="2016-10" db="EMBL/GenBank/DDBJ databases">
        <authorList>
            <person name="Benchimol M."/>
            <person name="Almeida L.G."/>
            <person name="Vasconcelos A.T."/>
            <person name="Perreira-Neves A."/>
            <person name="Rosa I.A."/>
            <person name="Tasca T."/>
            <person name="Bogo M.R."/>
            <person name="de Souza W."/>
        </authorList>
    </citation>
    <scope>NUCLEOTIDE SEQUENCE [LARGE SCALE GENOMIC DNA]</scope>
    <source>
        <strain evidence="2">K</strain>
    </source>
</reference>
<evidence type="ECO:0000256" key="1">
    <source>
        <dbReference type="SAM" id="Phobius"/>
    </source>
</evidence>
<dbReference type="Proteomes" id="UP000179807">
    <property type="component" value="Unassembled WGS sequence"/>
</dbReference>
<evidence type="ECO:0000313" key="3">
    <source>
        <dbReference type="Proteomes" id="UP000179807"/>
    </source>
</evidence>
<feature type="transmembrane region" description="Helical" evidence="1">
    <location>
        <begin position="988"/>
        <end position="1010"/>
    </location>
</feature>
<protein>
    <submittedName>
        <fullName evidence="2">Uncharacterized protein</fullName>
    </submittedName>
</protein>
<dbReference type="EMBL" id="MLAK01000582">
    <property type="protein sequence ID" value="OHT11650.1"/>
    <property type="molecule type" value="Genomic_DNA"/>
</dbReference>
<feature type="transmembrane region" description="Helical" evidence="1">
    <location>
        <begin position="109"/>
        <end position="131"/>
    </location>
</feature>
<gene>
    <name evidence="2" type="ORF">TRFO_03854</name>
</gene>
<dbReference type="RefSeq" id="XP_068364786.1">
    <property type="nucleotide sequence ID" value="XM_068491559.1"/>
</dbReference>
<keyword evidence="1" id="KW-0812">Transmembrane</keyword>
<feature type="transmembrane region" description="Helical" evidence="1">
    <location>
        <begin position="254"/>
        <end position="273"/>
    </location>
</feature>
<feature type="transmembrane region" description="Helical" evidence="1">
    <location>
        <begin position="56"/>
        <end position="74"/>
    </location>
</feature>
<feature type="transmembrane region" description="Helical" evidence="1">
    <location>
        <begin position="224"/>
        <end position="242"/>
    </location>
</feature>
<name>A0A1J4KKI5_9EUKA</name>